<dbReference type="SUPFAM" id="SSF57997">
    <property type="entry name" value="Tropomyosin"/>
    <property type="match status" value="1"/>
</dbReference>
<reference evidence="2 3" key="1">
    <citation type="submission" date="2020-03" db="EMBL/GenBank/DDBJ databases">
        <title>Roseomonas selenitidurans sp. nov. isolated from urban soil.</title>
        <authorList>
            <person name="Liu H."/>
        </authorList>
    </citation>
    <scope>NUCLEOTIDE SEQUENCE [LARGE SCALE GENOMIC DNA]</scope>
    <source>
        <strain evidence="2 3">BU-1</strain>
    </source>
</reference>
<dbReference type="Gene3D" id="3.90.20.10">
    <property type="match status" value="1"/>
</dbReference>
<comment type="caution">
    <text evidence="2">The sequence shown here is derived from an EMBL/GenBank/DDBJ whole genome shotgun (WGS) entry which is preliminary data.</text>
</comment>
<gene>
    <name evidence="2" type="ORF">HEQ75_27245</name>
</gene>
<keyword evidence="3" id="KW-1185">Reference proteome</keyword>
<organism evidence="2 3">
    <name type="scientific">Falsiroseomonas selenitidurans</name>
    <dbReference type="NCBI Taxonomy" id="2716335"/>
    <lineage>
        <taxon>Bacteria</taxon>
        <taxon>Pseudomonadati</taxon>
        <taxon>Pseudomonadota</taxon>
        <taxon>Alphaproteobacteria</taxon>
        <taxon>Acetobacterales</taxon>
        <taxon>Roseomonadaceae</taxon>
        <taxon>Falsiroseomonas</taxon>
    </lineage>
</organism>
<keyword evidence="1" id="KW-0175">Coiled coil</keyword>
<dbReference type="Proteomes" id="UP000787635">
    <property type="component" value="Unassembled WGS sequence"/>
</dbReference>
<proteinExistence type="predicted"/>
<protein>
    <submittedName>
        <fullName evidence="2">Uncharacterized protein</fullName>
    </submittedName>
</protein>
<name>A0ABX1EC94_9PROT</name>
<accession>A0ABX1EC94</accession>
<evidence type="ECO:0000313" key="2">
    <source>
        <dbReference type="EMBL" id="NKC34578.1"/>
    </source>
</evidence>
<evidence type="ECO:0000313" key="3">
    <source>
        <dbReference type="Proteomes" id="UP000787635"/>
    </source>
</evidence>
<evidence type="ECO:0000256" key="1">
    <source>
        <dbReference type="SAM" id="Coils"/>
    </source>
</evidence>
<dbReference type="EMBL" id="JAAVNE010000100">
    <property type="protein sequence ID" value="NKC34578.1"/>
    <property type="molecule type" value="Genomic_DNA"/>
</dbReference>
<sequence length="136" mass="15321">MAEVIDLEELRRIGFTLRRMQADMSPLYSRFDGVERRLAVLEERQAELEASTRLVGDAVAEVDRKLDAVAALVRDDVARLEARMEARFAEADARFGRIEARLDAMEARFDAMEARFDAMEARFVQVLAAIAGLKAS</sequence>
<feature type="coiled-coil region" evidence="1">
    <location>
        <begin position="95"/>
        <end position="122"/>
    </location>
</feature>
<dbReference type="RefSeq" id="WP_168035275.1">
    <property type="nucleotide sequence ID" value="NZ_JAAVNE010000100.1"/>
</dbReference>